<organism evidence="1 2">
    <name type="scientific">Pontibacter anaerobius</name>
    <dbReference type="NCBI Taxonomy" id="2993940"/>
    <lineage>
        <taxon>Bacteria</taxon>
        <taxon>Pseudomonadati</taxon>
        <taxon>Bacteroidota</taxon>
        <taxon>Cytophagia</taxon>
        <taxon>Cytophagales</taxon>
        <taxon>Hymenobacteraceae</taxon>
        <taxon>Pontibacter</taxon>
    </lineage>
</organism>
<dbReference type="Proteomes" id="UP001207228">
    <property type="component" value="Unassembled WGS sequence"/>
</dbReference>
<keyword evidence="2" id="KW-1185">Reference proteome</keyword>
<evidence type="ECO:0000313" key="1">
    <source>
        <dbReference type="EMBL" id="MCX2739523.1"/>
    </source>
</evidence>
<evidence type="ECO:0008006" key="3">
    <source>
        <dbReference type="Google" id="ProtNLM"/>
    </source>
</evidence>
<dbReference type="EMBL" id="JAPFQO010000003">
    <property type="protein sequence ID" value="MCX2739523.1"/>
    <property type="molecule type" value="Genomic_DNA"/>
</dbReference>
<name>A0ABT3RCB3_9BACT</name>
<evidence type="ECO:0000313" key="2">
    <source>
        <dbReference type="Proteomes" id="UP001207228"/>
    </source>
</evidence>
<accession>A0ABT3RCB3</accession>
<reference evidence="1 2" key="1">
    <citation type="submission" date="2022-11" db="EMBL/GenBank/DDBJ databases">
        <title>The characterization of three novel Bacteroidetes species and genomic analysis of their roles in tidal elemental geochemical cycles.</title>
        <authorList>
            <person name="Ma K.-J."/>
        </authorList>
    </citation>
    <scope>NUCLEOTIDE SEQUENCE [LARGE SCALE GENOMIC DNA]</scope>
    <source>
        <strain evidence="1 2">M82</strain>
    </source>
</reference>
<proteinExistence type="predicted"/>
<gene>
    <name evidence="1" type="ORF">OO017_06165</name>
</gene>
<protein>
    <recommendedName>
        <fullName evidence="3">Integrase</fullName>
    </recommendedName>
</protein>
<comment type="caution">
    <text evidence="1">The sequence shown here is derived from an EMBL/GenBank/DDBJ whole genome shotgun (WGS) entry which is preliminary data.</text>
</comment>
<dbReference type="RefSeq" id="WP_266051587.1">
    <property type="nucleotide sequence ID" value="NZ_JAPFQO010000003.1"/>
</dbReference>
<sequence>MVQIALGIEECMTTYTARHSSTVLKRAGVFISESLCHASEKTTQNYLDSFKSEAKRDIMAKLTDFKG</sequence>